<accession>A0ABX3P0S7</accession>
<evidence type="ECO:0000313" key="1">
    <source>
        <dbReference type="EMBL" id="OQP52341.1"/>
    </source>
</evidence>
<reference evidence="1 2" key="1">
    <citation type="submission" date="2016-04" db="EMBL/GenBank/DDBJ databases">
        <authorList>
            <person name="Chen L."/>
            <person name="Zhuang W."/>
            <person name="Wang G."/>
        </authorList>
    </citation>
    <scope>NUCLEOTIDE SEQUENCE [LARGE SCALE GENOMIC DNA]</scope>
    <source>
        <strain evidence="2">GR20</strain>
    </source>
</reference>
<proteinExistence type="predicted"/>
<gene>
    <name evidence="1" type="ORF">A4D02_24430</name>
</gene>
<protein>
    <submittedName>
        <fullName evidence="1">Uncharacterized protein</fullName>
    </submittedName>
</protein>
<keyword evidence="2" id="KW-1185">Reference proteome</keyword>
<comment type="caution">
    <text evidence="1">The sequence shown here is derived from an EMBL/GenBank/DDBJ whole genome shotgun (WGS) entry which is preliminary data.</text>
</comment>
<name>A0ABX3P0S7_9BACT</name>
<evidence type="ECO:0000313" key="2">
    <source>
        <dbReference type="Proteomes" id="UP000192277"/>
    </source>
</evidence>
<dbReference type="Proteomes" id="UP000192277">
    <property type="component" value="Unassembled WGS sequence"/>
</dbReference>
<dbReference type="EMBL" id="LWBO01000004">
    <property type="protein sequence ID" value="OQP52341.1"/>
    <property type="molecule type" value="Genomic_DNA"/>
</dbReference>
<sequence>MLFLTEGSGTWFADIGKFDFKAPVLPFATPLQHLAITREQPLKGYAIRFHGDFYCIEYHKVEVACNW</sequence>
<dbReference type="RefSeq" id="WP_133055263.1">
    <property type="nucleotide sequence ID" value="NZ_LWBO01000004.1"/>
</dbReference>
<organism evidence="1 2">
    <name type="scientific">Niastella koreensis</name>
    <dbReference type="NCBI Taxonomy" id="354356"/>
    <lineage>
        <taxon>Bacteria</taxon>
        <taxon>Pseudomonadati</taxon>
        <taxon>Bacteroidota</taxon>
        <taxon>Chitinophagia</taxon>
        <taxon>Chitinophagales</taxon>
        <taxon>Chitinophagaceae</taxon>
        <taxon>Niastella</taxon>
    </lineage>
</organism>